<gene>
    <name evidence="2" type="ORF">E1757_08515</name>
</gene>
<organism evidence="2 3">
    <name type="scientific">Paenibacillus piri</name>
    <dbReference type="NCBI Taxonomy" id="2547395"/>
    <lineage>
        <taxon>Bacteria</taxon>
        <taxon>Bacillati</taxon>
        <taxon>Bacillota</taxon>
        <taxon>Bacilli</taxon>
        <taxon>Bacillales</taxon>
        <taxon>Paenibacillaceae</taxon>
        <taxon>Paenibacillus</taxon>
    </lineage>
</organism>
<proteinExistence type="predicted"/>
<keyword evidence="3" id="KW-1185">Reference proteome</keyword>
<feature type="transmembrane region" description="Helical" evidence="1">
    <location>
        <begin position="137"/>
        <end position="158"/>
    </location>
</feature>
<evidence type="ECO:0000256" key="1">
    <source>
        <dbReference type="SAM" id="Phobius"/>
    </source>
</evidence>
<sequence>MKSDWSMNAGKAYTIIIIACFLSVVPSFYVYELVNGWGLLVNGTLRLELDLGRIVLFLLSIAALSCLHELTHAVGYVYIGKVPWKNIRIGIMWRSLTPYVHCMVGVRADVYKIAGLLPVIYGIVPLLVGLIGDLKFFYILGVFMLMGSYGDLLMLWILRSIPSGTLVKDHPSKLGCEIVEEY</sequence>
<dbReference type="InterPro" id="IPR021683">
    <property type="entry name" value="DUF3267"/>
</dbReference>
<dbReference type="Proteomes" id="UP000295636">
    <property type="component" value="Unassembled WGS sequence"/>
</dbReference>
<evidence type="ECO:0000313" key="3">
    <source>
        <dbReference type="Proteomes" id="UP000295636"/>
    </source>
</evidence>
<keyword evidence="1" id="KW-1133">Transmembrane helix</keyword>
<dbReference type="EMBL" id="SMRT01000003">
    <property type="protein sequence ID" value="TDF98581.1"/>
    <property type="molecule type" value="Genomic_DNA"/>
</dbReference>
<reference evidence="2 3" key="1">
    <citation type="submission" date="2019-03" db="EMBL/GenBank/DDBJ databases">
        <title>This is whole genome sequence of Paenibacillus sp MS74 strain.</title>
        <authorList>
            <person name="Trinh H.N."/>
        </authorList>
    </citation>
    <scope>NUCLEOTIDE SEQUENCE [LARGE SCALE GENOMIC DNA]</scope>
    <source>
        <strain evidence="2 3">MS74</strain>
    </source>
</reference>
<accession>A0A4R5KS33</accession>
<feature type="transmembrane region" description="Helical" evidence="1">
    <location>
        <begin position="113"/>
        <end position="131"/>
    </location>
</feature>
<evidence type="ECO:0000313" key="2">
    <source>
        <dbReference type="EMBL" id="TDF98581.1"/>
    </source>
</evidence>
<feature type="transmembrane region" description="Helical" evidence="1">
    <location>
        <begin position="12"/>
        <end position="31"/>
    </location>
</feature>
<dbReference type="RefSeq" id="WP_133226762.1">
    <property type="nucleotide sequence ID" value="NZ_SMRT01000003.1"/>
</dbReference>
<feature type="transmembrane region" description="Helical" evidence="1">
    <location>
        <begin position="51"/>
        <end position="79"/>
    </location>
</feature>
<protein>
    <submittedName>
        <fullName evidence="2">DUF3267 domain-containing protein</fullName>
    </submittedName>
</protein>
<dbReference type="OrthoDB" id="9789112at2"/>
<comment type="caution">
    <text evidence="2">The sequence shown here is derived from an EMBL/GenBank/DDBJ whole genome shotgun (WGS) entry which is preliminary data.</text>
</comment>
<dbReference type="Pfam" id="PF11667">
    <property type="entry name" value="DUF3267"/>
    <property type="match status" value="1"/>
</dbReference>
<keyword evidence="1" id="KW-0472">Membrane</keyword>
<keyword evidence="1" id="KW-0812">Transmembrane</keyword>
<name>A0A4R5KS33_9BACL</name>
<dbReference type="AlphaFoldDB" id="A0A4R5KS33"/>